<comment type="caution">
    <text evidence="1">The sequence shown here is derived from an EMBL/GenBank/DDBJ whole genome shotgun (WGS) entry which is preliminary data.</text>
</comment>
<proteinExistence type="predicted"/>
<dbReference type="RefSeq" id="WP_207348819.1">
    <property type="nucleotide sequence ID" value="NZ_JAFMPY010000001.1"/>
</dbReference>
<sequence>MKTFHLDLSDLSSDADLHLTVGAHRIPVQEHNDRTLAAAGGDNRVVGSSALARANLTHFATADPDQIGDGHVQLIQLTRAPEPGVPIGRILRLTHHISDGALRSFFRSQIRYYAQPVQTHKSFYFRERFVRPKVYSSMLAGLGFDDLPDDPEEALDLLVASNAVVNATSTAGSLVALNPDLASIQPYTQSVVLYDHILGDPRTDPAQFNNMQLLTQAIREGGDYWSPVIPCTDKDGNPIKADYDFRPEEGGWAAGQQMYTATVLDPVGDAMVAPISRANLTASNDTRLKGKTWSPAAGQTAVARQSATTPGPVPAARAAAAAGVAFKWTVNEQTHHYGVSVDADSIKVDDKENFTIDASNNFSRTLFAGYQLLDDKGGKIGGIERLYSISAVNAILGIPVPTDPTSLAFNLKSAPQADILFGSLGVTDWEGEVSDYGALLTGLWQYGVPGIFIIAGKALTSTATFNRIVNDRDLMAAAIGVAFPIVGGGAATAAALTNTKKVLFSLANTALGFLVKKGLEKLAEYIATQVAAGAISNAFGPVGLIFKAASVAVGFTQIAVTTVEVLASPATVRVRVARAIDVALTMHPDPKHGEAGNPATAVWPAIGTRYEAILQYRDGTNFILKGPLPATTSSDPIGLTFETVPAGGQFKILFGVYSANGWLAGSWESDWITATPNSGTTLDLGNANIAENIVPLAGDTQYLYKERIAYLNDVYRWEVGTAPTETLRALDCGDQGTLCEPVAITINNSAFQVGYVWRASGQNLSPDDPKAPPSGRQLYNVQNLSVLADPNSRLITSEVGFTLKPQIAYAATVGDGKQINQQNFVLDPRGGGNNLRRVELSAGREHFGFADPDEPSWSRFPLDNLDALAVHPSNLVIGASFKDQKMLLAPLPFKPSPDDKAEVAFMVSGDGIRQGLMRGPVAMAAAPDGRILVLESLNNRVQAFDTKGNPVPSFTFIPSLFSLVTADVAQDLDRGVLPAGFVAGLVAQAQGFTNTVPGELAGELDEGRYRPCDDPLIEALTNVGVDLAYDPENLTDPKASAQIAVIEAGQSWSITDPRGFEWRLSRADDEEISIFAVPHAPQVQTIEQGTTWLVTDQKLGQSWRIEPSSADESLSLVKVALSYFPLKGRRAGSTYLDMGVEAQGHVYVLSYLSDGTKATDYYLDIYTPQGVFLSQTPDPSVSSQSINPVLAKLCVSVFRDVYALGFGKTAGIGGRPEPTISHWVPTPPLFSLDVSLQKPLNDQNITVVAQAFAGKGVILSSKAAIEVVDREGAWTIKDVTVVYHVYRTGDSIQVYDVPA</sequence>
<evidence type="ECO:0000313" key="2">
    <source>
        <dbReference type="Proteomes" id="UP000664288"/>
    </source>
</evidence>
<dbReference type="Proteomes" id="UP000664288">
    <property type="component" value="Unassembled WGS sequence"/>
</dbReference>
<dbReference type="EMBL" id="JAFMPY010000001">
    <property type="protein sequence ID" value="MBO0902174.1"/>
    <property type="molecule type" value="Genomic_DNA"/>
</dbReference>
<evidence type="ECO:0000313" key="1">
    <source>
        <dbReference type="EMBL" id="MBO0902174.1"/>
    </source>
</evidence>
<evidence type="ECO:0008006" key="3">
    <source>
        <dbReference type="Google" id="ProtNLM"/>
    </source>
</evidence>
<reference evidence="1 2" key="1">
    <citation type="submission" date="2021-03" db="EMBL/GenBank/DDBJ databases">
        <title>Whole genome sequence of Jiella sp. MQZ13P-4.</title>
        <authorList>
            <person name="Tuo L."/>
        </authorList>
    </citation>
    <scope>NUCLEOTIDE SEQUENCE [LARGE SCALE GENOMIC DNA]</scope>
    <source>
        <strain evidence="1 2">MQZ13P-4</strain>
    </source>
</reference>
<keyword evidence="2" id="KW-1185">Reference proteome</keyword>
<dbReference type="SUPFAM" id="SSF101898">
    <property type="entry name" value="NHL repeat"/>
    <property type="match status" value="1"/>
</dbReference>
<accession>A0ABS3IXN0</accession>
<name>A0ABS3IXN0_9HYPH</name>
<protein>
    <recommendedName>
        <fullName evidence="3">Tip attachment protein J domain-containing protein</fullName>
    </recommendedName>
</protein>
<gene>
    <name evidence="1" type="ORF">J1C47_00845</name>
</gene>
<organism evidence="1 2">
    <name type="scientific">Jiella sonneratiae</name>
    <dbReference type="NCBI Taxonomy" id="2816856"/>
    <lineage>
        <taxon>Bacteria</taxon>
        <taxon>Pseudomonadati</taxon>
        <taxon>Pseudomonadota</taxon>
        <taxon>Alphaproteobacteria</taxon>
        <taxon>Hyphomicrobiales</taxon>
        <taxon>Aurantimonadaceae</taxon>
        <taxon>Jiella</taxon>
    </lineage>
</organism>